<accession>A0ACB8SQ50</accession>
<comment type="caution">
    <text evidence="1">The sequence shown here is derived from an EMBL/GenBank/DDBJ whole genome shotgun (WGS) entry which is preliminary data.</text>
</comment>
<gene>
    <name evidence="1" type="ORF">BV25DRAFT_1830173</name>
</gene>
<protein>
    <submittedName>
        <fullName evidence="1">Kinase-like protein</fullName>
    </submittedName>
</protein>
<name>A0ACB8SQ50_9AGAM</name>
<reference evidence="1" key="1">
    <citation type="submission" date="2021-03" db="EMBL/GenBank/DDBJ databases">
        <authorList>
            <consortium name="DOE Joint Genome Institute"/>
            <person name="Ahrendt S."/>
            <person name="Looney B.P."/>
            <person name="Miyauchi S."/>
            <person name="Morin E."/>
            <person name="Drula E."/>
            <person name="Courty P.E."/>
            <person name="Chicoki N."/>
            <person name="Fauchery L."/>
            <person name="Kohler A."/>
            <person name="Kuo A."/>
            <person name="Labutti K."/>
            <person name="Pangilinan J."/>
            <person name="Lipzen A."/>
            <person name="Riley R."/>
            <person name="Andreopoulos W."/>
            <person name="He G."/>
            <person name="Johnson J."/>
            <person name="Barry K.W."/>
            <person name="Grigoriev I.V."/>
            <person name="Nagy L."/>
            <person name="Hibbett D."/>
            <person name="Henrissat B."/>
            <person name="Matheny P.B."/>
            <person name="Labbe J."/>
            <person name="Martin F."/>
        </authorList>
    </citation>
    <scope>NUCLEOTIDE SEQUENCE</scope>
    <source>
        <strain evidence="1">HHB10654</strain>
    </source>
</reference>
<dbReference type="EMBL" id="MU277236">
    <property type="protein sequence ID" value="KAI0058338.1"/>
    <property type="molecule type" value="Genomic_DNA"/>
</dbReference>
<keyword evidence="2" id="KW-1185">Reference proteome</keyword>
<sequence length="433" mass="48472">MPSCSPLLLTSPSSIVSWPTLSKSKNVIEVLYQYPPPSPPPVAVSRMPFARTKVSEQAKKITPRREQQPAEEDGREWWDDDDKFNPFYHPGPPPPPSVATFDVILRNCPGQSRSLLTGKDVYTGRVYSIRVVDTATPSSMHEAIAEVKAYKRMAETPMSPFIMEALTTFRNSSNLHIVMPFMSGNLQAQIGRPESVTKHVLQTAIGLSALHSMGIVHCDIRPSNLLLTPRGDVRITGFGSSYVHNKYPLRRGALTLRMPRGMAPYLSPEVFSGDQYDHMVDFWALGVTMFELLRGRLPFSTSQDLTQYCKDEVAGDNSYWMAEAGMDLTEAEVVGGLLHTDPGLRWDYQDLRESPYFDDVATRTSCSPDSVVKQFAFKANSPVQDPLCSTGREREYSLRALQQLTPAEQRTHCLNAVEDLNWTNPWGPWAVQS</sequence>
<dbReference type="Proteomes" id="UP000814140">
    <property type="component" value="Unassembled WGS sequence"/>
</dbReference>
<organism evidence="1 2">
    <name type="scientific">Artomyces pyxidatus</name>
    <dbReference type="NCBI Taxonomy" id="48021"/>
    <lineage>
        <taxon>Eukaryota</taxon>
        <taxon>Fungi</taxon>
        <taxon>Dikarya</taxon>
        <taxon>Basidiomycota</taxon>
        <taxon>Agaricomycotina</taxon>
        <taxon>Agaricomycetes</taxon>
        <taxon>Russulales</taxon>
        <taxon>Auriscalpiaceae</taxon>
        <taxon>Artomyces</taxon>
    </lineage>
</organism>
<evidence type="ECO:0000313" key="2">
    <source>
        <dbReference type="Proteomes" id="UP000814140"/>
    </source>
</evidence>
<reference evidence="1" key="2">
    <citation type="journal article" date="2022" name="New Phytol.">
        <title>Evolutionary transition to the ectomycorrhizal habit in the genomes of a hyperdiverse lineage of mushroom-forming fungi.</title>
        <authorList>
            <person name="Looney B."/>
            <person name="Miyauchi S."/>
            <person name="Morin E."/>
            <person name="Drula E."/>
            <person name="Courty P.E."/>
            <person name="Kohler A."/>
            <person name="Kuo A."/>
            <person name="LaButti K."/>
            <person name="Pangilinan J."/>
            <person name="Lipzen A."/>
            <person name="Riley R."/>
            <person name="Andreopoulos W."/>
            <person name="He G."/>
            <person name="Johnson J."/>
            <person name="Nolan M."/>
            <person name="Tritt A."/>
            <person name="Barry K.W."/>
            <person name="Grigoriev I.V."/>
            <person name="Nagy L.G."/>
            <person name="Hibbett D."/>
            <person name="Henrissat B."/>
            <person name="Matheny P.B."/>
            <person name="Labbe J."/>
            <person name="Martin F.M."/>
        </authorList>
    </citation>
    <scope>NUCLEOTIDE SEQUENCE</scope>
    <source>
        <strain evidence="1">HHB10654</strain>
    </source>
</reference>
<evidence type="ECO:0000313" key="1">
    <source>
        <dbReference type="EMBL" id="KAI0058338.1"/>
    </source>
</evidence>
<proteinExistence type="predicted"/>